<organism evidence="9 10">
    <name type="scientific">Mortierella isabellina</name>
    <name type="common">Filamentous fungus</name>
    <name type="synonym">Umbelopsis isabellina</name>
    <dbReference type="NCBI Taxonomy" id="91625"/>
    <lineage>
        <taxon>Eukaryota</taxon>
        <taxon>Fungi</taxon>
        <taxon>Fungi incertae sedis</taxon>
        <taxon>Mucoromycota</taxon>
        <taxon>Mucoromycotina</taxon>
        <taxon>Umbelopsidomycetes</taxon>
        <taxon>Umbelopsidales</taxon>
        <taxon>Umbelopsidaceae</taxon>
        <taxon>Umbelopsis</taxon>
    </lineage>
</organism>
<dbReference type="InterPro" id="IPR000209">
    <property type="entry name" value="Peptidase_S8/S53_dom"/>
</dbReference>
<proteinExistence type="inferred from homology"/>
<gene>
    <name evidence="9" type="ORF">INT43_005890</name>
</gene>
<dbReference type="CDD" id="cd04077">
    <property type="entry name" value="Peptidases_S8_PCSK9_ProteinaseK_like"/>
    <property type="match status" value="1"/>
</dbReference>
<dbReference type="InterPro" id="IPR015500">
    <property type="entry name" value="Peptidase_S8_subtilisin-rel"/>
</dbReference>
<dbReference type="InterPro" id="IPR023828">
    <property type="entry name" value="Peptidase_S8_Ser-AS"/>
</dbReference>
<keyword evidence="7" id="KW-0732">Signal</keyword>
<evidence type="ECO:0000256" key="3">
    <source>
        <dbReference type="ARBA" id="ARBA00022801"/>
    </source>
</evidence>
<dbReference type="PROSITE" id="PS00136">
    <property type="entry name" value="SUBTILASE_ASP"/>
    <property type="match status" value="1"/>
</dbReference>
<feature type="active site" description="Charge relay system" evidence="5">
    <location>
        <position position="172"/>
    </location>
</feature>
<dbReference type="PANTHER" id="PTHR43806">
    <property type="entry name" value="PEPTIDASE S8"/>
    <property type="match status" value="1"/>
</dbReference>
<feature type="domain" description="Peptidase S8/S53" evidence="8">
    <location>
        <begin position="163"/>
        <end position="379"/>
    </location>
</feature>
<comment type="similarity">
    <text evidence="1 5 6">Belongs to the peptidase S8 family.</text>
</comment>
<evidence type="ECO:0000256" key="1">
    <source>
        <dbReference type="ARBA" id="ARBA00011073"/>
    </source>
</evidence>
<evidence type="ECO:0000256" key="4">
    <source>
        <dbReference type="ARBA" id="ARBA00022825"/>
    </source>
</evidence>
<feature type="chain" id="PRO_5034749232" description="Peptidase S8/S53 domain-containing protein" evidence="7">
    <location>
        <begin position="20"/>
        <end position="420"/>
    </location>
</feature>
<dbReference type="EMBL" id="JAEPQZ010000012">
    <property type="protein sequence ID" value="KAG2174828.1"/>
    <property type="molecule type" value="Genomic_DNA"/>
</dbReference>
<evidence type="ECO:0000256" key="7">
    <source>
        <dbReference type="SAM" id="SignalP"/>
    </source>
</evidence>
<dbReference type="Pfam" id="PF00082">
    <property type="entry name" value="Peptidase_S8"/>
    <property type="match status" value="1"/>
</dbReference>
<evidence type="ECO:0000256" key="5">
    <source>
        <dbReference type="PROSITE-ProRule" id="PRU01240"/>
    </source>
</evidence>
<dbReference type="SUPFAM" id="SSF52743">
    <property type="entry name" value="Subtilisin-like"/>
    <property type="match status" value="1"/>
</dbReference>
<keyword evidence="3 5" id="KW-0378">Hydrolase</keyword>
<sequence length="420" mass="44971">MKIAGVIGFVAIAIVQINAQLIDREPTHLIKFKGKPVFKDGSAEKFFTARFREFSSSAVLQNHIVSSSFDTASLASIDFGEHFHVVSGVFHDTFAQYLHNQSDIDYVEANQVYSADRSLPPPQAHRLSKRVIEDYNSPSWGIARVYHHENTDLKDYRADTESGAGVTVYVLDSGININNEDFQGRASYGANFVATEDEMDYAGHGTHVSGTIGGHEYGVAKAVLLKSVKILDKRGDGSTTGLLKALSWVSANSTPGKSIINLSLSGPKSQLVEEAIAQTAGSGNIPMIVSAGNTGDDACKYLPAASKDAFAVGATDISDTIAYYSAIGSCVRMYAPGTNILSDWYTSDTATMRLDGTSMANPHVSGVAAILLAQKTYSNVQEVYSDLVAIGTKNVLKPPNVQSSNNLTIENVLAFAPAAR</sequence>
<dbReference type="PROSITE" id="PS00138">
    <property type="entry name" value="SUBTILASE_SER"/>
    <property type="match status" value="1"/>
</dbReference>
<dbReference type="Gene3D" id="3.40.50.200">
    <property type="entry name" value="Peptidase S8/S53 domain"/>
    <property type="match status" value="1"/>
</dbReference>
<dbReference type="GO" id="GO:0006508">
    <property type="term" value="P:proteolysis"/>
    <property type="evidence" value="ECO:0007669"/>
    <property type="project" value="UniProtKB-KW"/>
</dbReference>
<evidence type="ECO:0000313" key="10">
    <source>
        <dbReference type="Proteomes" id="UP000654370"/>
    </source>
</evidence>
<dbReference type="OrthoDB" id="206201at2759"/>
<dbReference type="GO" id="GO:0005615">
    <property type="term" value="C:extracellular space"/>
    <property type="evidence" value="ECO:0007669"/>
    <property type="project" value="TreeGrafter"/>
</dbReference>
<dbReference type="AlphaFoldDB" id="A0A8H7PIZ1"/>
<dbReference type="InterPro" id="IPR050131">
    <property type="entry name" value="Peptidase_S8_subtilisin-like"/>
</dbReference>
<dbReference type="InterPro" id="IPR034193">
    <property type="entry name" value="PCSK9_ProteinaseK-like"/>
</dbReference>
<dbReference type="PANTHER" id="PTHR43806:SF11">
    <property type="entry name" value="CEREVISIN-RELATED"/>
    <property type="match status" value="1"/>
</dbReference>
<evidence type="ECO:0000313" key="9">
    <source>
        <dbReference type="EMBL" id="KAG2174828.1"/>
    </source>
</evidence>
<evidence type="ECO:0000256" key="6">
    <source>
        <dbReference type="RuleBase" id="RU003355"/>
    </source>
</evidence>
<dbReference type="InterPro" id="IPR022398">
    <property type="entry name" value="Peptidase_S8_His-AS"/>
</dbReference>
<reference evidence="9" key="1">
    <citation type="submission" date="2020-12" db="EMBL/GenBank/DDBJ databases">
        <title>Metabolic potential, ecology and presence of endohyphal bacteria is reflected in genomic diversity of Mucoromycotina.</title>
        <authorList>
            <person name="Muszewska A."/>
            <person name="Okrasinska A."/>
            <person name="Steczkiewicz K."/>
            <person name="Drgas O."/>
            <person name="Orlowska M."/>
            <person name="Perlinska-Lenart U."/>
            <person name="Aleksandrzak-Piekarczyk T."/>
            <person name="Szatraj K."/>
            <person name="Zielenkiewicz U."/>
            <person name="Pilsyk S."/>
            <person name="Malc E."/>
            <person name="Mieczkowski P."/>
            <person name="Kruszewska J.S."/>
            <person name="Biernat P."/>
            <person name="Pawlowska J."/>
        </authorList>
    </citation>
    <scope>NUCLEOTIDE SEQUENCE</scope>
    <source>
        <strain evidence="9">WA0000067209</strain>
    </source>
</reference>
<dbReference type="PROSITE" id="PS51892">
    <property type="entry name" value="SUBTILASE"/>
    <property type="match status" value="1"/>
</dbReference>
<evidence type="ECO:0000259" key="8">
    <source>
        <dbReference type="Pfam" id="PF00082"/>
    </source>
</evidence>
<dbReference type="FunFam" id="3.40.50.200:FF:000007">
    <property type="entry name" value="Subtilisin-like serine protease"/>
    <property type="match status" value="1"/>
</dbReference>
<evidence type="ECO:0000256" key="2">
    <source>
        <dbReference type="ARBA" id="ARBA00022670"/>
    </source>
</evidence>
<protein>
    <recommendedName>
        <fullName evidence="8">Peptidase S8/S53 domain-containing protein</fullName>
    </recommendedName>
</protein>
<dbReference type="PRINTS" id="PR00723">
    <property type="entry name" value="SUBTILISIN"/>
</dbReference>
<dbReference type="GO" id="GO:0004252">
    <property type="term" value="F:serine-type endopeptidase activity"/>
    <property type="evidence" value="ECO:0007669"/>
    <property type="project" value="UniProtKB-UniRule"/>
</dbReference>
<feature type="signal peptide" evidence="7">
    <location>
        <begin position="1"/>
        <end position="19"/>
    </location>
</feature>
<dbReference type="InterPro" id="IPR036852">
    <property type="entry name" value="Peptidase_S8/S53_dom_sf"/>
</dbReference>
<accession>A0A8H7PIZ1</accession>
<keyword evidence="4 5" id="KW-0720">Serine protease</keyword>
<dbReference type="InterPro" id="IPR023827">
    <property type="entry name" value="Peptidase_S8_Asp-AS"/>
</dbReference>
<keyword evidence="10" id="KW-1185">Reference proteome</keyword>
<dbReference type="Proteomes" id="UP000654370">
    <property type="component" value="Unassembled WGS sequence"/>
</dbReference>
<comment type="caution">
    <text evidence="9">The sequence shown here is derived from an EMBL/GenBank/DDBJ whole genome shotgun (WGS) entry which is preliminary data.</text>
</comment>
<dbReference type="PROSITE" id="PS00137">
    <property type="entry name" value="SUBTILASE_HIS"/>
    <property type="match status" value="1"/>
</dbReference>
<feature type="active site" description="Charge relay system" evidence="5">
    <location>
        <position position="358"/>
    </location>
</feature>
<name>A0A8H7PIZ1_MORIS</name>
<keyword evidence="2 5" id="KW-0645">Protease</keyword>
<feature type="active site" description="Charge relay system" evidence="5">
    <location>
        <position position="204"/>
    </location>
</feature>